<accession>A0ABQ1YJE5</accession>
<evidence type="ECO:0000259" key="2">
    <source>
        <dbReference type="Pfam" id="PF20434"/>
    </source>
</evidence>
<evidence type="ECO:0000313" key="3">
    <source>
        <dbReference type="EMBL" id="GGH26869.1"/>
    </source>
</evidence>
<feature type="domain" description="BD-FAE-like" evidence="2">
    <location>
        <begin position="24"/>
        <end position="243"/>
    </location>
</feature>
<proteinExistence type="predicted"/>
<dbReference type="InterPro" id="IPR050300">
    <property type="entry name" value="GDXG_lipolytic_enzyme"/>
</dbReference>
<comment type="caution">
    <text evidence="3">The sequence shown here is derived from an EMBL/GenBank/DDBJ whole genome shotgun (WGS) entry which is preliminary data.</text>
</comment>
<dbReference type="PANTHER" id="PTHR48081:SF3">
    <property type="entry name" value="ALPHA_BETA HYDROLASE FOLD-3 DOMAIN-CONTAINING PROTEIN"/>
    <property type="match status" value="1"/>
</dbReference>
<dbReference type="Gene3D" id="3.40.50.1820">
    <property type="entry name" value="alpha/beta hydrolase"/>
    <property type="match status" value="1"/>
</dbReference>
<gene>
    <name evidence="3" type="ORF">GCM10008013_27950</name>
</gene>
<dbReference type="InterPro" id="IPR049492">
    <property type="entry name" value="BD-FAE-like_dom"/>
</dbReference>
<dbReference type="Proteomes" id="UP000659344">
    <property type="component" value="Unassembled WGS sequence"/>
</dbReference>
<organism evidence="3 4">
    <name type="scientific">Paenibacillus segetis</name>
    <dbReference type="NCBI Taxonomy" id="1325360"/>
    <lineage>
        <taxon>Bacteria</taxon>
        <taxon>Bacillati</taxon>
        <taxon>Bacillota</taxon>
        <taxon>Bacilli</taxon>
        <taxon>Bacillales</taxon>
        <taxon>Paenibacillaceae</taxon>
        <taxon>Paenibacillus</taxon>
    </lineage>
</organism>
<name>A0ABQ1YJE5_9BACL</name>
<dbReference type="EMBL" id="BMFT01000001">
    <property type="protein sequence ID" value="GGH26869.1"/>
    <property type="molecule type" value="Genomic_DNA"/>
</dbReference>
<protein>
    <submittedName>
        <fullName evidence="3">Alpha/beta hydrolase</fullName>
    </submittedName>
</protein>
<keyword evidence="4" id="KW-1185">Reference proteome</keyword>
<sequence length="288" mass="33155">MKETRIYKELDEGSISADIYYVGSNSPIIIYIHGGALIFGTRTWLSEEQIDYYAQAGFSVVSIDYRLAPETKLDSIIEDIRDAVDWVKTKARVWYDFDTDHIAVMGGSAGGYLSLLVGTMDIKPQAIVSFYGYGDILGEWLAQPSEYYCRRPIINRNSASDYVGDGEITEGSWERFNFYLYCRQQGDWIYEVTGMDRINDREELLKYIPIEHVTAEYPPTLLLHGDHDTDVPYEQSVIMYEKLKEYGVTTKLVTIEGADHVFDQNFEDPMVQNAFQKVVDFLKIHLYK</sequence>
<dbReference type="GO" id="GO:0016787">
    <property type="term" value="F:hydrolase activity"/>
    <property type="evidence" value="ECO:0007669"/>
    <property type="project" value="UniProtKB-KW"/>
</dbReference>
<evidence type="ECO:0000313" key="4">
    <source>
        <dbReference type="Proteomes" id="UP000659344"/>
    </source>
</evidence>
<dbReference type="InterPro" id="IPR029058">
    <property type="entry name" value="AB_hydrolase_fold"/>
</dbReference>
<keyword evidence="1 3" id="KW-0378">Hydrolase</keyword>
<dbReference type="PANTHER" id="PTHR48081">
    <property type="entry name" value="AB HYDROLASE SUPERFAMILY PROTEIN C4A8.06C"/>
    <property type="match status" value="1"/>
</dbReference>
<reference evidence="4" key="1">
    <citation type="journal article" date="2019" name="Int. J. Syst. Evol. Microbiol.">
        <title>The Global Catalogue of Microorganisms (GCM) 10K type strain sequencing project: providing services to taxonomists for standard genome sequencing and annotation.</title>
        <authorList>
            <consortium name="The Broad Institute Genomics Platform"/>
            <consortium name="The Broad Institute Genome Sequencing Center for Infectious Disease"/>
            <person name="Wu L."/>
            <person name="Ma J."/>
        </authorList>
    </citation>
    <scope>NUCLEOTIDE SEQUENCE [LARGE SCALE GENOMIC DNA]</scope>
    <source>
        <strain evidence="4">CGMCC 1.12769</strain>
    </source>
</reference>
<dbReference type="RefSeq" id="WP_188539713.1">
    <property type="nucleotide sequence ID" value="NZ_BMFT01000001.1"/>
</dbReference>
<dbReference type="Pfam" id="PF20434">
    <property type="entry name" value="BD-FAE"/>
    <property type="match status" value="1"/>
</dbReference>
<dbReference type="SUPFAM" id="SSF53474">
    <property type="entry name" value="alpha/beta-Hydrolases"/>
    <property type="match status" value="1"/>
</dbReference>
<evidence type="ECO:0000256" key="1">
    <source>
        <dbReference type="ARBA" id="ARBA00022801"/>
    </source>
</evidence>